<keyword evidence="3" id="KW-1185">Reference proteome</keyword>
<accession>A0ABT9PFV2</accession>
<reference evidence="2 3" key="1">
    <citation type="submission" date="2023-07" db="EMBL/GenBank/DDBJ databases">
        <title>Sequencing the genomes of 1000 actinobacteria strains.</title>
        <authorList>
            <person name="Klenk H.-P."/>
        </authorList>
    </citation>
    <scope>NUCLEOTIDE SEQUENCE [LARGE SCALE GENOMIC DNA]</scope>
    <source>
        <strain evidence="2 3">DSM 19515</strain>
    </source>
</reference>
<dbReference type="EMBL" id="JAUSQL010000001">
    <property type="protein sequence ID" value="MDP9831593.1"/>
    <property type="molecule type" value="Genomic_DNA"/>
</dbReference>
<dbReference type="Pfam" id="PF06293">
    <property type="entry name" value="Kdo"/>
    <property type="match status" value="1"/>
</dbReference>
<dbReference type="SUPFAM" id="SSF56112">
    <property type="entry name" value="Protein kinase-like (PK-like)"/>
    <property type="match status" value="1"/>
</dbReference>
<organism evidence="2 3">
    <name type="scientific">Trueperella abortisuis</name>
    <dbReference type="NCBI Taxonomy" id="445930"/>
    <lineage>
        <taxon>Bacteria</taxon>
        <taxon>Bacillati</taxon>
        <taxon>Actinomycetota</taxon>
        <taxon>Actinomycetes</taxon>
        <taxon>Actinomycetales</taxon>
        <taxon>Actinomycetaceae</taxon>
        <taxon>Trueperella</taxon>
    </lineage>
</organism>
<sequence>MIKSLQITSAQVEPALLDLPWNVPLEEWPTSIIAALPRGISRHIVRFAHLEGKVVAVKEIGESVAHHEYETLRDLNRLDAPCVEPLAVITGRFDDNGEPLNAALVTLHLPFSLPYRSLFGQASMRFDTVQRLIDALAVLMVRLHLLGFYWGDVSLSNALFRRDAGEFSAYLVDAETGELEDNLSEKKRNYDIDVARVNIIGELMDLQAGSILDPEFDAIAVGNRFEERYLELWNELTGEESFDRSERWRVDARIRRLNDLGFEVGELAMSTDINGTSISIQPKVVDLGHYSRKLMRLTGLDVEEKQARRLVNDMESYRTYTGKSGYPLEIVAHEWMTNVYEPTIQAVPPELRAKLQPAQLFHEILEHRWFMSERENRDVPMPEAVHSYVREVLTHRRDESQFIGRDADGPATEEFEVGTIFGD</sequence>
<dbReference type="InterPro" id="IPR011009">
    <property type="entry name" value="Kinase-like_dom_sf"/>
</dbReference>
<gene>
    <name evidence="2" type="ORF">J2S45_000272</name>
</gene>
<proteinExistence type="predicted"/>
<feature type="domain" description="DUF4032" evidence="1">
    <location>
        <begin position="231"/>
        <end position="393"/>
    </location>
</feature>
<dbReference type="Pfam" id="PF13224">
    <property type="entry name" value="DUF4032"/>
    <property type="match status" value="1"/>
</dbReference>
<dbReference type="InterPro" id="IPR025111">
    <property type="entry name" value="DUF4032"/>
</dbReference>
<comment type="caution">
    <text evidence="2">The sequence shown here is derived from an EMBL/GenBank/DDBJ whole genome shotgun (WGS) entry which is preliminary data.</text>
</comment>
<dbReference type="RefSeq" id="WP_307634294.1">
    <property type="nucleotide sequence ID" value="NZ_JAUSQL010000001.1"/>
</dbReference>
<evidence type="ECO:0000313" key="2">
    <source>
        <dbReference type="EMBL" id="MDP9831593.1"/>
    </source>
</evidence>
<evidence type="ECO:0000313" key="3">
    <source>
        <dbReference type="Proteomes" id="UP001230145"/>
    </source>
</evidence>
<protein>
    <recommendedName>
        <fullName evidence="1">DUF4032 domain-containing protein</fullName>
    </recommendedName>
</protein>
<dbReference type="Proteomes" id="UP001230145">
    <property type="component" value="Unassembled WGS sequence"/>
</dbReference>
<name>A0ABT9PFV2_9ACTO</name>
<evidence type="ECO:0000259" key="1">
    <source>
        <dbReference type="Pfam" id="PF13224"/>
    </source>
</evidence>